<dbReference type="Proteomes" id="UP000635996">
    <property type="component" value="Unassembled WGS sequence"/>
</dbReference>
<accession>A0ABX0YTJ7</accession>
<feature type="transmembrane region" description="Helical" evidence="1">
    <location>
        <begin position="108"/>
        <end position="132"/>
    </location>
</feature>
<feature type="domain" description="DUF6542" evidence="2">
    <location>
        <begin position="26"/>
        <end position="139"/>
    </location>
</feature>
<keyword evidence="4" id="KW-1185">Reference proteome</keyword>
<keyword evidence="1" id="KW-0472">Membrane</keyword>
<evidence type="ECO:0000313" key="3">
    <source>
        <dbReference type="EMBL" id="NJP15917.1"/>
    </source>
</evidence>
<name>A0ABX0YTJ7_STRTL</name>
<dbReference type="EMBL" id="JAATEL010000017">
    <property type="protein sequence ID" value="NJP15917.1"/>
    <property type="molecule type" value="Genomic_DNA"/>
</dbReference>
<dbReference type="InterPro" id="IPR046672">
    <property type="entry name" value="DUF6542"/>
</dbReference>
<gene>
    <name evidence="3" type="ORF">HCJ95_16885</name>
</gene>
<organism evidence="3 4">
    <name type="scientific">Streptomyces thermoviolaceus subsp. thermoviolaceus</name>
    <dbReference type="NCBI Taxonomy" id="66860"/>
    <lineage>
        <taxon>Bacteria</taxon>
        <taxon>Bacillati</taxon>
        <taxon>Actinomycetota</taxon>
        <taxon>Actinomycetes</taxon>
        <taxon>Kitasatosporales</taxon>
        <taxon>Streptomycetaceae</taxon>
        <taxon>Streptomyces</taxon>
    </lineage>
</organism>
<evidence type="ECO:0000256" key="1">
    <source>
        <dbReference type="SAM" id="Phobius"/>
    </source>
</evidence>
<keyword evidence="1" id="KW-0812">Transmembrane</keyword>
<reference evidence="3 4" key="1">
    <citation type="submission" date="2020-03" db="EMBL/GenBank/DDBJ databases">
        <title>WGS of actinomycetes isolated from Thailand.</title>
        <authorList>
            <person name="Thawai C."/>
        </authorList>
    </citation>
    <scope>NUCLEOTIDE SEQUENCE [LARGE SCALE GENOMIC DNA]</scope>
    <source>
        <strain evidence="3 4">NBRC 13905</strain>
    </source>
</reference>
<evidence type="ECO:0000259" key="2">
    <source>
        <dbReference type="Pfam" id="PF20177"/>
    </source>
</evidence>
<dbReference type="RefSeq" id="WP_125496577.1">
    <property type="nucleotide sequence ID" value="NZ_BMVZ01000011.1"/>
</dbReference>
<sequence>MREGRPGGGAASAGGAIHGPRLPQVRLTGLGAGLFCAAVMSALGGLLALLGGAGAVYGVLYLLVCGATALWVRHADLLAAPVAAPIAFTAGLLPLVEGDGFLGTLLGVVTALAGQALWLYAGTALAGVTVLLRRAAARRGAGARGPVR</sequence>
<protein>
    <recommendedName>
        <fullName evidence="2">DUF6542 domain-containing protein</fullName>
    </recommendedName>
</protein>
<keyword evidence="1" id="KW-1133">Transmembrane helix</keyword>
<proteinExistence type="predicted"/>
<dbReference type="Pfam" id="PF20177">
    <property type="entry name" value="DUF6542"/>
    <property type="match status" value="1"/>
</dbReference>
<comment type="caution">
    <text evidence="3">The sequence shown here is derived from an EMBL/GenBank/DDBJ whole genome shotgun (WGS) entry which is preliminary data.</text>
</comment>
<evidence type="ECO:0000313" key="4">
    <source>
        <dbReference type="Proteomes" id="UP000635996"/>
    </source>
</evidence>
<feature type="transmembrane region" description="Helical" evidence="1">
    <location>
        <begin position="55"/>
        <end position="72"/>
    </location>
</feature>
<feature type="transmembrane region" description="Helical" evidence="1">
    <location>
        <begin position="77"/>
        <end position="96"/>
    </location>
</feature>
<feature type="transmembrane region" description="Helical" evidence="1">
    <location>
        <begin position="27"/>
        <end position="49"/>
    </location>
</feature>